<proteinExistence type="predicted"/>
<dbReference type="InterPro" id="IPR036249">
    <property type="entry name" value="Thioredoxin-like_sf"/>
</dbReference>
<protein>
    <recommendedName>
        <fullName evidence="2">Thioredoxin domain-containing protein</fullName>
    </recommendedName>
</protein>
<dbReference type="SUPFAM" id="SSF52833">
    <property type="entry name" value="Thioredoxin-like"/>
    <property type="match status" value="1"/>
</dbReference>
<dbReference type="InterPro" id="IPR039798">
    <property type="entry name" value="Sulfhydryl_oxidase"/>
</dbReference>
<gene>
    <name evidence="3" type="ORF">PAUS00366_LOCUS12154</name>
</gene>
<dbReference type="GO" id="GO:0005615">
    <property type="term" value="C:extracellular space"/>
    <property type="evidence" value="ECO:0007669"/>
    <property type="project" value="TreeGrafter"/>
</dbReference>
<feature type="signal peptide" evidence="1">
    <location>
        <begin position="1"/>
        <end position="31"/>
    </location>
</feature>
<dbReference type="AlphaFoldDB" id="A0A7S4EK62"/>
<dbReference type="InterPro" id="IPR013766">
    <property type="entry name" value="Thioredoxin_domain"/>
</dbReference>
<keyword evidence="1" id="KW-0732">Signal</keyword>
<reference evidence="3" key="1">
    <citation type="submission" date="2021-01" db="EMBL/GenBank/DDBJ databases">
        <authorList>
            <person name="Corre E."/>
            <person name="Pelletier E."/>
            <person name="Niang G."/>
            <person name="Scheremetjew M."/>
            <person name="Finn R."/>
            <person name="Kale V."/>
            <person name="Holt S."/>
            <person name="Cochrane G."/>
            <person name="Meng A."/>
            <person name="Brown T."/>
            <person name="Cohen L."/>
        </authorList>
    </citation>
    <scope>NUCLEOTIDE SEQUENCE</scope>
    <source>
        <strain evidence="3">10249 10 AB</strain>
    </source>
</reference>
<dbReference type="GO" id="GO:0003756">
    <property type="term" value="F:protein disulfide isomerase activity"/>
    <property type="evidence" value="ECO:0007669"/>
    <property type="project" value="TreeGrafter"/>
</dbReference>
<name>A0A7S4EK62_9STRA</name>
<sequence length="441" mass="49133">MVFTGRCISSMLVLSLGIASVLLFCMTTTHGFEDAARRQQPEQKVDVRREKNLDHWDSDTLAYYLDNYPGHDLAVMFYAKWDTNSQRLAPYWNQIAAILDAGSSQSKLIMALFDCELNAAHLQMCESAGVTHYPTLMFIGSGPFYDKDPVSKLIFGSKRSIGMMGESPVRNTVKFQGNWQYYDAILDWIKTMQALSRLHTWSTEGFGKRLRTLFLPQKKKNVQLPLGVPGGVSSGSKISTAANTKGGSGSAKKATNADIALLEKKAEAWKNATEDMTKVATRAATMMDSVLFGDKNSTDMFSFLDEREAWKEDLQTYSTLNDVYRLCVMEVSLDYCQRLAEPVGTKVVDDLIASNLSSEELIKASEKVDKLIMDELSKREPYCAILDGCIVNHMADEACRPKTCPFTNDAACRLLTSCKDPSVMKEYAEAMKLDLETLVSA</sequence>
<dbReference type="PANTHER" id="PTHR22897:SF8">
    <property type="entry name" value="SULFHYDRYL OXIDASE"/>
    <property type="match status" value="1"/>
</dbReference>
<dbReference type="Pfam" id="PF00085">
    <property type="entry name" value="Thioredoxin"/>
    <property type="match status" value="1"/>
</dbReference>
<dbReference type="GO" id="GO:0006457">
    <property type="term" value="P:protein folding"/>
    <property type="evidence" value="ECO:0007669"/>
    <property type="project" value="TreeGrafter"/>
</dbReference>
<dbReference type="PANTHER" id="PTHR22897">
    <property type="entry name" value="QUIESCIN Q6-RELATED SULFHYDRYL OXIDASE"/>
    <property type="match status" value="1"/>
</dbReference>
<evidence type="ECO:0000259" key="2">
    <source>
        <dbReference type="PROSITE" id="PS51352"/>
    </source>
</evidence>
<dbReference type="Gene3D" id="3.40.30.10">
    <property type="entry name" value="Glutaredoxin"/>
    <property type="match status" value="1"/>
</dbReference>
<dbReference type="CDD" id="cd02961">
    <property type="entry name" value="PDI_a_family"/>
    <property type="match status" value="1"/>
</dbReference>
<evidence type="ECO:0000313" key="3">
    <source>
        <dbReference type="EMBL" id="CAE0719400.1"/>
    </source>
</evidence>
<feature type="domain" description="Thioredoxin" evidence="2">
    <location>
        <begin position="34"/>
        <end position="194"/>
    </location>
</feature>
<dbReference type="GO" id="GO:0000139">
    <property type="term" value="C:Golgi membrane"/>
    <property type="evidence" value="ECO:0007669"/>
    <property type="project" value="TreeGrafter"/>
</dbReference>
<dbReference type="PROSITE" id="PS51352">
    <property type="entry name" value="THIOREDOXIN_2"/>
    <property type="match status" value="1"/>
</dbReference>
<dbReference type="GO" id="GO:0016971">
    <property type="term" value="F:flavin-dependent sulfhydryl oxidase activity"/>
    <property type="evidence" value="ECO:0007669"/>
    <property type="project" value="InterPro"/>
</dbReference>
<dbReference type="EMBL" id="HBIX01016840">
    <property type="protein sequence ID" value="CAE0719400.1"/>
    <property type="molecule type" value="Transcribed_RNA"/>
</dbReference>
<organism evidence="3">
    <name type="scientific">Pseudo-nitzschia australis</name>
    <dbReference type="NCBI Taxonomy" id="44445"/>
    <lineage>
        <taxon>Eukaryota</taxon>
        <taxon>Sar</taxon>
        <taxon>Stramenopiles</taxon>
        <taxon>Ochrophyta</taxon>
        <taxon>Bacillariophyta</taxon>
        <taxon>Bacillariophyceae</taxon>
        <taxon>Bacillariophycidae</taxon>
        <taxon>Bacillariales</taxon>
        <taxon>Bacillariaceae</taxon>
        <taxon>Pseudo-nitzschia</taxon>
    </lineage>
</organism>
<accession>A0A7S4EK62</accession>
<evidence type="ECO:0000256" key="1">
    <source>
        <dbReference type="SAM" id="SignalP"/>
    </source>
</evidence>
<feature type="chain" id="PRO_5031061632" description="Thioredoxin domain-containing protein" evidence="1">
    <location>
        <begin position="32"/>
        <end position="441"/>
    </location>
</feature>